<dbReference type="GO" id="GO:0016740">
    <property type="term" value="F:transferase activity"/>
    <property type="evidence" value="ECO:0007669"/>
    <property type="project" value="UniProtKB-KW"/>
</dbReference>
<dbReference type="Gene3D" id="3.90.550.10">
    <property type="entry name" value="Spore Coat Polysaccharide Biosynthesis Protein SpsA, Chain A"/>
    <property type="match status" value="1"/>
</dbReference>
<dbReference type="EMBL" id="RWBG01000004">
    <property type="protein sequence ID" value="RSK39172.1"/>
    <property type="molecule type" value="Genomic_DNA"/>
</dbReference>
<dbReference type="RefSeq" id="WP_125468146.1">
    <property type="nucleotide sequence ID" value="NZ_RWBG01000004.1"/>
</dbReference>
<dbReference type="CDD" id="cd00761">
    <property type="entry name" value="Glyco_tranf_GTA_type"/>
    <property type="match status" value="1"/>
</dbReference>
<name>A0A428JYG1_9FLAO</name>
<keyword evidence="3" id="KW-1185">Reference proteome</keyword>
<keyword evidence="2" id="KW-0808">Transferase</keyword>
<protein>
    <submittedName>
        <fullName evidence="2">Glycosyltransferase family 2 protein</fullName>
    </submittedName>
</protein>
<evidence type="ECO:0000259" key="1">
    <source>
        <dbReference type="Pfam" id="PF00535"/>
    </source>
</evidence>
<proteinExistence type="predicted"/>
<comment type="caution">
    <text evidence="2">The sequence shown here is derived from an EMBL/GenBank/DDBJ whole genome shotgun (WGS) entry which is preliminary data.</text>
</comment>
<gene>
    <name evidence="2" type="ORF">EJA19_09525</name>
</gene>
<dbReference type="OrthoDB" id="761861at2"/>
<dbReference type="Proteomes" id="UP000270620">
    <property type="component" value="Unassembled WGS sequence"/>
</dbReference>
<dbReference type="Pfam" id="PF00535">
    <property type="entry name" value="Glycos_transf_2"/>
    <property type="match status" value="1"/>
</dbReference>
<dbReference type="InterPro" id="IPR001173">
    <property type="entry name" value="Glyco_trans_2-like"/>
</dbReference>
<evidence type="ECO:0000313" key="2">
    <source>
        <dbReference type="EMBL" id="RSK39172.1"/>
    </source>
</evidence>
<reference evidence="2 3" key="1">
    <citation type="submission" date="2018-12" db="EMBL/GenBank/DDBJ databases">
        <title>Mangrovimonas spongiae sp. nov., a novel member of the genus Mangrovimonas isolated from marine sponge.</title>
        <authorList>
            <person name="Zhuang L."/>
            <person name="Luo L."/>
        </authorList>
    </citation>
    <scope>NUCLEOTIDE SEQUENCE [LARGE SCALE GENOMIC DNA]</scope>
    <source>
        <strain evidence="2 3">HN-E26</strain>
    </source>
</reference>
<accession>A0A428JYG1</accession>
<organism evidence="2 3">
    <name type="scientific">Mangrovimonas spongiae</name>
    <dbReference type="NCBI Taxonomy" id="2494697"/>
    <lineage>
        <taxon>Bacteria</taxon>
        <taxon>Pseudomonadati</taxon>
        <taxon>Bacteroidota</taxon>
        <taxon>Flavobacteriia</taxon>
        <taxon>Flavobacteriales</taxon>
        <taxon>Flavobacteriaceae</taxon>
        <taxon>Mangrovimonas</taxon>
    </lineage>
</organism>
<dbReference type="InterPro" id="IPR029044">
    <property type="entry name" value="Nucleotide-diphossugar_trans"/>
</dbReference>
<evidence type="ECO:0000313" key="3">
    <source>
        <dbReference type="Proteomes" id="UP000270620"/>
    </source>
</evidence>
<sequence length="294" mass="34014">MLSILIPTYNYNAYPLAKEIEKQAIASNTIFEIICIDDGSNSPINVENQKINTLKNSVFIENNQNIGSLGTRVKLASKANYNWLLFLDADTFPKNHDFLSNYLKEIPNSYDAFFGGFAYKKSSYSLNKSLRYTFGKQREEVCASIRNKTPYKIIISANFLIKKTVYLKLNKNHLDNNYGMDYLLGSLLKTKQIKVKHINNEVYHYGLDDNYKYLEKTKRAVETLAGLYLNNKIPENNISLIKAYQKIKNLRLHYLFGKLVAIFNKPIEKNLKSHSPSLFLFDLYRLGYFCKITS</sequence>
<feature type="domain" description="Glycosyltransferase 2-like" evidence="1">
    <location>
        <begin position="3"/>
        <end position="130"/>
    </location>
</feature>
<dbReference type="AlphaFoldDB" id="A0A428JYG1"/>
<dbReference type="SUPFAM" id="SSF53448">
    <property type="entry name" value="Nucleotide-diphospho-sugar transferases"/>
    <property type="match status" value="1"/>
</dbReference>